<dbReference type="Proteomes" id="UP000000263">
    <property type="component" value="Chromosome"/>
</dbReference>
<dbReference type="EMBL" id="CP000804">
    <property type="protein sequence ID" value="ABU58970.1"/>
    <property type="molecule type" value="Genomic_DNA"/>
</dbReference>
<keyword evidence="1" id="KW-1133">Transmembrane helix</keyword>
<dbReference type="KEGG" id="rca:Rcas_2908"/>
<keyword evidence="3" id="KW-1185">Reference proteome</keyword>
<keyword evidence="1" id="KW-0812">Transmembrane</keyword>
<proteinExistence type="predicted"/>
<sequence length="183" mass="19223">MPDTVFEHMRTLHSIGIVAVIGAIALATACLTGGLIVSGETLFALASAALGGIWVAGVVLQRCWTRVVALPGMLIVAVGTTFVQVAPFVSLAGLVMTLVAWNLDDLERRLNQAGRVVDEHALRRIHTARLLLVAGASLGVGGVASVVRFEIGAIGALILGALAVLGLSRIVTLLRRMTQDWRQ</sequence>
<gene>
    <name evidence="2" type="ordered locus">Rcas_2908</name>
</gene>
<feature type="transmembrane region" description="Helical" evidence="1">
    <location>
        <begin position="42"/>
        <end position="60"/>
    </location>
</feature>
<feature type="transmembrane region" description="Helical" evidence="1">
    <location>
        <begin position="130"/>
        <end position="147"/>
    </location>
</feature>
<keyword evidence="1" id="KW-0472">Membrane</keyword>
<feature type="transmembrane region" description="Helical" evidence="1">
    <location>
        <begin position="72"/>
        <end position="101"/>
    </location>
</feature>
<organism evidence="2 3">
    <name type="scientific">Roseiflexus castenholzii (strain DSM 13941 / HLO8)</name>
    <dbReference type="NCBI Taxonomy" id="383372"/>
    <lineage>
        <taxon>Bacteria</taxon>
        <taxon>Bacillati</taxon>
        <taxon>Chloroflexota</taxon>
        <taxon>Chloroflexia</taxon>
        <taxon>Chloroflexales</taxon>
        <taxon>Roseiflexineae</taxon>
        <taxon>Roseiflexaceae</taxon>
        <taxon>Roseiflexus</taxon>
    </lineage>
</organism>
<evidence type="ECO:0000313" key="3">
    <source>
        <dbReference type="Proteomes" id="UP000000263"/>
    </source>
</evidence>
<evidence type="ECO:0000313" key="2">
    <source>
        <dbReference type="EMBL" id="ABU58970.1"/>
    </source>
</evidence>
<dbReference type="STRING" id="383372.Rcas_2908"/>
<feature type="transmembrane region" description="Helical" evidence="1">
    <location>
        <begin position="12"/>
        <end position="35"/>
    </location>
</feature>
<accession>A7NN38</accession>
<reference evidence="2 3" key="1">
    <citation type="submission" date="2007-08" db="EMBL/GenBank/DDBJ databases">
        <title>Complete sequence of Roseiflexus castenholzii DSM 13941.</title>
        <authorList>
            <consortium name="US DOE Joint Genome Institute"/>
            <person name="Copeland A."/>
            <person name="Lucas S."/>
            <person name="Lapidus A."/>
            <person name="Barry K."/>
            <person name="Glavina del Rio T."/>
            <person name="Dalin E."/>
            <person name="Tice H."/>
            <person name="Pitluck S."/>
            <person name="Thompson L.S."/>
            <person name="Brettin T."/>
            <person name="Bruce D."/>
            <person name="Detter J.C."/>
            <person name="Han C."/>
            <person name="Tapia R."/>
            <person name="Schmutz J."/>
            <person name="Larimer F."/>
            <person name="Land M."/>
            <person name="Hauser L."/>
            <person name="Kyrpides N."/>
            <person name="Mikhailova N."/>
            <person name="Bryant D.A."/>
            <person name="Hanada S."/>
            <person name="Tsukatani Y."/>
            <person name="Richardson P."/>
        </authorList>
    </citation>
    <scope>NUCLEOTIDE SEQUENCE [LARGE SCALE GENOMIC DNA]</scope>
    <source>
        <strain evidence="3">DSM 13941 / HLO8</strain>
    </source>
</reference>
<dbReference type="HOGENOM" id="CLU_1474127_0_0_0"/>
<feature type="transmembrane region" description="Helical" evidence="1">
    <location>
        <begin position="153"/>
        <end position="174"/>
    </location>
</feature>
<evidence type="ECO:0000256" key="1">
    <source>
        <dbReference type="SAM" id="Phobius"/>
    </source>
</evidence>
<dbReference type="AlphaFoldDB" id="A7NN38"/>
<name>A7NN38_ROSCS</name>
<protein>
    <submittedName>
        <fullName evidence="2">Uncharacterized protein</fullName>
    </submittedName>
</protein>